<evidence type="ECO:0000313" key="2">
    <source>
        <dbReference type="Proteomes" id="UP000679373"/>
    </source>
</evidence>
<dbReference type="AlphaFoldDB" id="A0AB74VDB3"/>
<proteinExistence type="predicted"/>
<dbReference type="RefSeq" id="WP_172462681.1">
    <property type="nucleotide sequence ID" value="NZ_BKAK01000058.1"/>
</dbReference>
<dbReference type="Proteomes" id="UP000679373">
    <property type="component" value="Chromosome"/>
</dbReference>
<evidence type="ECO:0000313" key="1">
    <source>
        <dbReference type="EMBL" id="QUN34414.1"/>
    </source>
</evidence>
<dbReference type="EMBL" id="CP073653">
    <property type="protein sequence ID" value="QUN34414.1"/>
    <property type="molecule type" value="Genomic_DNA"/>
</dbReference>
<reference evidence="1" key="1">
    <citation type="submission" date="2021-04" db="EMBL/GenBank/DDBJ databases">
        <title>Complete genome sequence of the type strain Clostridium beijerinckii NRRL B-598.</title>
        <authorList>
            <person name="Sedlar K."/>
            <person name="Branska B."/>
            <person name="Bezdicek M."/>
            <person name="Nykrynova M."/>
            <person name="Lengerova M."/>
            <person name="Skutkova H."/>
            <person name="Patakova P."/>
        </authorList>
    </citation>
    <scope>NUCLEOTIDE SEQUENCE</scope>
    <source>
        <strain evidence="1">DSM 791</strain>
    </source>
</reference>
<sequence>MAKKVGISFKDNNELEQKLYDFLKKKSILIGESNYIKQLLLEKMQSEEDCKK</sequence>
<gene>
    <name evidence="1" type="ORF">KEC93_21195</name>
</gene>
<dbReference type="GeneID" id="66347096"/>
<organism evidence="1 2">
    <name type="scientific">Clostridium beijerinckii</name>
    <name type="common">Clostridium MP</name>
    <dbReference type="NCBI Taxonomy" id="1520"/>
    <lineage>
        <taxon>Bacteria</taxon>
        <taxon>Bacillati</taxon>
        <taxon>Bacillota</taxon>
        <taxon>Clostridia</taxon>
        <taxon>Eubacteriales</taxon>
        <taxon>Clostridiaceae</taxon>
        <taxon>Clostridium</taxon>
    </lineage>
</organism>
<keyword evidence="2" id="KW-1185">Reference proteome</keyword>
<accession>A0AB74VDB3</accession>
<name>A0AB74VDB3_CLOBE</name>
<protein>
    <submittedName>
        <fullName evidence="1">Uncharacterized protein</fullName>
    </submittedName>
</protein>